<proteinExistence type="predicted"/>
<keyword evidence="1" id="KW-0614">Plasmid</keyword>
<evidence type="ECO:0000313" key="1">
    <source>
        <dbReference type="EMBL" id="QLG00742.1"/>
    </source>
</evidence>
<dbReference type="EMBL" id="MN821366">
    <property type="protein sequence ID" value="QLG00742.1"/>
    <property type="molecule type" value="Genomic_DNA"/>
</dbReference>
<dbReference type="AlphaFoldDB" id="A0A7D5KKW1"/>
<geneLocation type="plasmid" evidence="1">
    <name>pP12375-1FII</name>
</geneLocation>
<name>A0A7D5KKW1_9ENTR</name>
<protein>
    <submittedName>
        <fullName evidence="1">Uncharacterized protein</fullName>
    </submittedName>
</protein>
<organism evidence="1">
    <name type="scientific">Leclercia adecarboxylata</name>
    <dbReference type="NCBI Taxonomy" id="83655"/>
    <lineage>
        <taxon>Bacteria</taxon>
        <taxon>Pseudomonadati</taxon>
        <taxon>Pseudomonadota</taxon>
        <taxon>Gammaproteobacteria</taxon>
        <taxon>Enterobacterales</taxon>
        <taxon>Enterobacteriaceae</taxon>
        <taxon>Leclercia</taxon>
    </lineage>
</organism>
<reference evidence="1" key="1">
    <citation type="submission" date="2019-12" db="EMBL/GenBank/DDBJ databases">
        <authorList>
            <person name="Zhou D."/>
        </authorList>
    </citation>
    <scope>NUCLEOTIDE SEQUENCE</scope>
    <source>
        <strain evidence="1">P12375</strain>
        <plasmid evidence="1">pP12375-1FII</plasmid>
    </source>
</reference>
<accession>A0A7D5KKW1</accession>
<sequence length="308" mass="36198">MDNLRVKTWEDWETLCKYWMAHIAWTNFRVQTNYQVYGRRGQRQHGIDIQPVLPGCGIVGQSKFIQGAFKLEDLNAELAKTNSYKGPITEYFLLTTADKCTTIQNARTYEPISHTREDGSTFNVHVLYWTDVYKLDFLPSEVKNNLFPEAKNLFGTEVSAFSPEELLDKVEKLKTLLRKTFSEQNIKWLETWDFGTYKIYSKDYDVFNLTYLDWSRVELGIRNNNQRILFSYLDSTSRIEFYATWPVSKSLFYVLEEFRKIAYNHYITGELDGNETYLTISDLPHRDSIAYKMRCAATDLSQAIREIE</sequence>